<dbReference type="InterPro" id="IPR039536">
    <property type="entry name" value="TetR_C_Proteobacteria"/>
</dbReference>
<proteinExistence type="predicted"/>
<feature type="region of interest" description="Disordered" evidence="3">
    <location>
        <begin position="1"/>
        <end position="26"/>
    </location>
</feature>
<dbReference type="Pfam" id="PF00440">
    <property type="entry name" value="TetR_N"/>
    <property type="match status" value="1"/>
</dbReference>
<sequence>MTQNPANQSTDKETVAQAKPEVSTNKRGLERRRKLLEVAEKHFFSFGYAGTSVNEIVKEAGGSLNTLYRYFGNKLGLFEAVFRLKTDELFTPFAHMDFWQDDIETNLFRFGECLQRVTSTPDGIAVYRLVVTENNFEQSEIQRIFYQLGPQTGIRILGDYLQRMKDKGKLELEDPYLAASQFIEMIKGPFLYPRLFGETIEEQQLHQALKQAIHIFLNGCLQK</sequence>
<evidence type="ECO:0000256" key="3">
    <source>
        <dbReference type="SAM" id="MobiDB-lite"/>
    </source>
</evidence>
<dbReference type="InterPro" id="IPR001647">
    <property type="entry name" value="HTH_TetR"/>
</dbReference>
<keyword evidence="6" id="KW-1185">Reference proteome</keyword>
<feature type="domain" description="HTH tetR-type" evidence="4">
    <location>
        <begin position="29"/>
        <end position="89"/>
    </location>
</feature>
<dbReference type="RefSeq" id="WP_173283713.1">
    <property type="nucleotide sequence ID" value="NZ_CP054020.1"/>
</dbReference>
<dbReference type="GO" id="GO:0000976">
    <property type="term" value="F:transcription cis-regulatory region binding"/>
    <property type="evidence" value="ECO:0007669"/>
    <property type="project" value="TreeGrafter"/>
</dbReference>
<dbReference type="PANTHER" id="PTHR30055:SF146">
    <property type="entry name" value="HTH-TYPE TRANSCRIPTIONAL DUAL REGULATOR CECR"/>
    <property type="match status" value="1"/>
</dbReference>
<dbReference type="GO" id="GO:0003700">
    <property type="term" value="F:DNA-binding transcription factor activity"/>
    <property type="evidence" value="ECO:0007669"/>
    <property type="project" value="TreeGrafter"/>
</dbReference>
<organism evidence="5 6">
    <name type="scientific">Thiomicrorhabdus xiamenensis</name>
    <dbReference type="NCBI Taxonomy" id="2739063"/>
    <lineage>
        <taxon>Bacteria</taxon>
        <taxon>Pseudomonadati</taxon>
        <taxon>Pseudomonadota</taxon>
        <taxon>Gammaproteobacteria</taxon>
        <taxon>Thiotrichales</taxon>
        <taxon>Piscirickettsiaceae</taxon>
        <taxon>Thiomicrorhabdus</taxon>
    </lineage>
</organism>
<protein>
    <submittedName>
        <fullName evidence="5">TetR/AcrR family transcriptional regulator</fullName>
    </submittedName>
</protein>
<accession>A0A7D4SYP0</accession>
<dbReference type="PANTHER" id="PTHR30055">
    <property type="entry name" value="HTH-TYPE TRANSCRIPTIONAL REGULATOR RUTR"/>
    <property type="match status" value="1"/>
</dbReference>
<dbReference type="AlphaFoldDB" id="A0A7D4SYP0"/>
<keyword evidence="1 2" id="KW-0238">DNA-binding</keyword>
<evidence type="ECO:0000256" key="2">
    <source>
        <dbReference type="PROSITE-ProRule" id="PRU00335"/>
    </source>
</evidence>
<dbReference type="InterPro" id="IPR009057">
    <property type="entry name" value="Homeodomain-like_sf"/>
</dbReference>
<dbReference type="InterPro" id="IPR050109">
    <property type="entry name" value="HTH-type_TetR-like_transc_reg"/>
</dbReference>
<dbReference type="PROSITE" id="PS50977">
    <property type="entry name" value="HTH_TETR_2"/>
    <property type="match status" value="1"/>
</dbReference>
<dbReference type="Gene3D" id="1.10.10.60">
    <property type="entry name" value="Homeodomain-like"/>
    <property type="match status" value="1"/>
</dbReference>
<evidence type="ECO:0000313" key="6">
    <source>
        <dbReference type="Proteomes" id="UP000504724"/>
    </source>
</evidence>
<feature type="DNA-binding region" description="H-T-H motif" evidence="2">
    <location>
        <begin position="52"/>
        <end position="71"/>
    </location>
</feature>
<gene>
    <name evidence="5" type="ORF">HQN79_00330</name>
</gene>
<dbReference type="SUPFAM" id="SSF46689">
    <property type="entry name" value="Homeodomain-like"/>
    <property type="match status" value="1"/>
</dbReference>
<dbReference type="EMBL" id="CP054020">
    <property type="protein sequence ID" value="QKI88122.1"/>
    <property type="molecule type" value="Genomic_DNA"/>
</dbReference>
<dbReference type="Proteomes" id="UP000504724">
    <property type="component" value="Chromosome"/>
</dbReference>
<dbReference type="KEGG" id="txa:HQN79_00330"/>
<name>A0A7D4SYP0_9GAMM</name>
<evidence type="ECO:0000313" key="5">
    <source>
        <dbReference type="EMBL" id="QKI88122.1"/>
    </source>
</evidence>
<dbReference type="Gene3D" id="1.10.357.10">
    <property type="entry name" value="Tetracycline Repressor, domain 2"/>
    <property type="match status" value="1"/>
</dbReference>
<evidence type="ECO:0000256" key="1">
    <source>
        <dbReference type="ARBA" id="ARBA00023125"/>
    </source>
</evidence>
<evidence type="ECO:0000259" key="4">
    <source>
        <dbReference type="PROSITE" id="PS50977"/>
    </source>
</evidence>
<reference evidence="5 6" key="1">
    <citation type="submission" date="2020-05" db="EMBL/GenBank/DDBJ databases">
        <title>Thiomicrorhabdus sediminis sp.nov. and Thiomicrorhabdus xiamenensis sp.nov., novel sulfur-oxidizing bacteria isolated from coastal sediment.</title>
        <authorList>
            <person name="Liu X."/>
        </authorList>
    </citation>
    <scope>NUCLEOTIDE SEQUENCE [LARGE SCALE GENOMIC DNA]</scope>
    <source>
        <strain evidence="5 6">G2</strain>
    </source>
</reference>
<dbReference type="Pfam" id="PF14246">
    <property type="entry name" value="TetR_C_7"/>
    <property type="match status" value="1"/>
</dbReference>